<evidence type="ECO:0000313" key="2">
    <source>
        <dbReference type="Proteomes" id="UP000054314"/>
    </source>
</evidence>
<protein>
    <submittedName>
        <fullName evidence="1">Uncharacterized protein</fullName>
    </submittedName>
</protein>
<keyword evidence="2" id="KW-1185">Reference proteome</keyword>
<dbReference type="EMBL" id="AXCZ01000003">
    <property type="protein sequence ID" value="KGM14451.1"/>
    <property type="molecule type" value="Genomic_DNA"/>
</dbReference>
<evidence type="ECO:0000313" key="1">
    <source>
        <dbReference type="EMBL" id="KGM14451.1"/>
    </source>
</evidence>
<proteinExistence type="predicted"/>
<gene>
    <name evidence="1" type="ORF">N869_11125</name>
</gene>
<dbReference type="RefSeq" id="WP_035056480.1">
    <property type="nucleotide sequence ID" value="NZ_AXCZ01000003.1"/>
</dbReference>
<dbReference type="AlphaFoldDB" id="A0A0A0C2N6"/>
<name>A0A0A0C2N6_9CELL</name>
<comment type="caution">
    <text evidence="1">The sequence shown here is derived from an EMBL/GenBank/DDBJ whole genome shotgun (WGS) entry which is preliminary data.</text>
</comment>
<sequence length="162" mass="17152">MKQTTTTVLCGPAITDPWGTPVARPSHLVNLIEGGRPAWDVRHADSGWGAAPRPALACAVADSPRPLAHDLVVLIAAQVAVDERVLTHPVARSTFTGIEDGKAPFPDGGFPQDLVDVARAIVASGWRLWVAQLDASSALLGDGSIDLLREWDVDLTLLLPGR</sequence>
<organism evidence="1 2">
    <name type="scientific">Cellulomonas bogoriensis 69B4 = DSM 16987</name>
    <dbReference type="NCBI Taxonomy" id="1386082"/>
    <lineage>
        <taxon>Bacteria</taxon>
        <taxon>Bacillati</taxon>
        <taxon>Actinomycetota</taxon>
        <taxon>Actinomycetes</taxon>
        <taxon>Micrococcales</taxon>
        <taxon>Cellulomonadaceae</taxon>
        <taxon>Cellulomonas</taxon>
    </lineage>
</organism>
<reference evidence="1 2" key="1">
    <citation type="submission" date="2013-08" db="EMBL/GenBank/DDBJ databases">
        <title>Genome sequencing of Cellulomonas bogoriensis 69B4.</title>
        <authorList>
            <person name="Chen F."/>
            <person name="Li Y."/>
            <person name="Wang G."/>
        </authorList>
    </citation>
    <scope>NUCLEOTIDE SEQUENCE [LARGE SCALE GENOMIC DNA]</scope>
    <source>
        <strain evidence="1 2">69B4</strain>
    </source>
</reference>
<accession>A0A0A0C2N6</accession>
<dbReference type="Proteomes" id="UP000054314">
    <property type="component" value="Unassembled WGS sequence"/>
</dbReference>